<evidence type="ECO:0000313" key="1">
    <source>
        <dbReference type="EMBL" id="CAB4905327.1"/>
    </source>
</evidence>
<proteinExistence type="predicted"/>
<dbReference type="EMBL" id="CAFBMG010000080">
    <property type="protein sequence ID" value="CAB4905327.1"/>
    <property type="molecule type" value="Genomic_DNA"/>
</dbReference>
<reference evidence="1" key="1">
    <citation type="submission" date="2020-05" db="EMBL/GenBank/DDBJ databases">
        <authorList>
            <person name="Chiriac C."/>
            <person name="Salcher M."/>
            <person name="Ghai R."/>
            <person name="Kavagutti S V."/>
        </authorList>
    </citation>
    <scope>NUCLEOTIDE SEQUENCE</scope>
</reference>
<name>A0A6J7GAZ9_9ZZZZ</name>
<gene>
    <name evidence="1" type="ORF">UFOPK3519_01067</name>
</gene>
<dbReference type="AlphaFoldDB" id="A0A6J7GAZ9"/>
<accession>A0A6J7GAZ9</accession>
<organism evidence="1">
    <name type="scientific">freshwater metagenome</name>
    <dbReference type="NCBI Taxonomy" id="449393"/>
    <lineage>
        <taxon>unclassified sequences</taxon>
        <taxon>metagenomes</taxon>
        <taxon>ecological metagenomes</taxon>
    </lineage>
</organism>
<sequence>MCQAASPRKDRRNRIGRGGVALLVLAVVTGHGAVSCFGLDGLPVGSHQHGTHQAERAEALSHDV</sequence>
<protein>
    <submittedName>
        <fullName evidence="1">Unannotated protein</fullName>
    </submittedName>
</protein>